<dbReference type="InterPro" id="IPR000524">
    <property type="entry name" value="Tscrpt_reg_HTH_GntR"/>
</dbReference>
<reference evidence="5 6" key="1">
    <citation type="submission" date="2019-01" db="EMBL/GenBank/DDBJ databases">
        <title>Genome sequencing of strain FW10M-9.</title>
        <authorList>
            <person name="Heo J."/>
            <person name="Kim S.-J."/>
            <person name="Kim J.-S."/>
            <person name="Hong S.-B."/>
            <person name="Kwon S.-W."/>
        </authorList>
    </citation>
    <scope>NUCLEOTIDE SEQUENCE [LARGE SCALE GENOMIC DNA]</scope>
    <source>
        <strain evidence="5 6">FW10M-9</strain>
    </source>
</reference>
<evidence type="ECO:0000256" key="2">
    <source>
        <dbReference type="ARBA" id="ARBA00023125"/>
    </source>
</evidence>
<dbReference type="SMART" id="SM00345">
    <property type="entry name" value="HTH_GNTR"/>
    <property type="match status" value="1"/>
</dbReference>
<dbReference type="Gene3D" id="1.10.10.10">
    <property type="entry name" value="Winged helix-like DNA-binding domain superfamily/Winged helix DNA-binding domain"/>
    <property type="match status" value="1"/>
</dbReference>
<evidence type="ECO:0000313" key="5">
    <source>
        <dbReference type="EMBL" id="QAY71838.1"/>
    </source>
</evidence>
<dbReference type="OrthoDB" id="4307011at2"/>
<dbReference type="RefSeq" id="WP_129190908.1">
    <property type="nucleotide sequence ID" value="NZ_CP035493.1"/>
</dbReference>
<dbReference type="Pfam" id="PF00392">
    <property type="entry name" value="GntR"/>
    <property type="match status" value="1"/>
</dbReference>
<organism evidence="5 6">
    <name type="scientific">Xylanimonas protaetiae</name>
    <dbReference type="NCBI Taxonomy" id="2509457"/>
    <lineage>
        <taxon>Bacteria</taxon>
        <taxon>Bacillati</taxon>
        <taxon>Actinomycetota</taxon>
        <taxon>Actinomycetes</taxon>
        <taxon>Micrococcales</taxon>
        <taxon>Promicromonosporaceae</taxon>
        <taxon>Xylanimonas</taxon>
    </lineage>
</organism>
<name>A0A4P6FMK4_9MICO</name>
<keyword evidence="1" id="KW-0805">Transcription regulation</keyword>
<sequence length="128" mass="13115">MIVHVDPASPVPVFEQLRGQIERLVVAGTLAPGTPLPTIRDLATDLGLARGTVARVYDELARDGLVETQGRRGTRVLGPGRRRPDDAALAAAADAFAVVLRQLGADDAAGHAALDAALAALGPQVPAG</sequence>
<keyword evidence="3" id="KW-0804">Transcription</keyword>
<dbReference type="PRINTS" id="PR00035">
    <property type="entry name" value="HTHGNTR"/>
</dbReference>
<dbReference type="InterPro" id="IPR036388">
    <property type="entry name" value="WH-like_DNA-bd_sf"/>
</dbReference>
<evidence type="ECO:0000259" key="4">
    <source>
        <dbReference type="PROSITE" id="PS50949"/>
    </source>
</evidence>
<dbReference type="SUPFAM" id="SSF46785">
    <property type="entry name" value="Winged helix' DNA-binding domain"/>
    <property type="match status" value="1"/>
</dbReference>
<dbReference type="PROSITE" id="PS50949">
    <property type="entry name" value="HTH_GNTR"/>
    <property type="match status" value="1"/>
</dbReference>
<dbReference type="Proteomes" id="UP000292118">
    <property type="component" value="Chromosome"/>
</dbReference>
<feature type="domain" description="HTH gntR-type" evidence="4">
    <location>
        <begin position="11"/>
        <end position="79"/>
    </location>
</feature>
<keyword evidence="2" id="KW-0238">DNA-binding</keyword>
<gene>
    <name evidence="5" type="ORF">ET471_10825</name>
</gene>
<evidence type="ECO:0000256" key="1">
    <source>
        <dbReference type="ARBA" id="ARBA00023015"/>
    </source>
</evidence>
<dbReference type="KEGG" id="xya:ET471_10825"/>
<dbReference type="GO" id="GO:0003677">
    <property type="term" value="F:DNA binding"/>
    <property type="evidence" value="ECO:0007669"/>
    <property type="project" value="UniProtKB-KW"/>
</dbReference>
<keyword evidence="6" id="KW-1185">Reference proteome</keyword>
<dbReference type="PANTHER" id="PTHR38445:SF9">
    <property type="entry name" value="HTH-TYPE TRANSCRIPTIONAL REPRESSOR YTRA"/>
    <property type="match status" value="1"/>
</dbReference>
<evidence type="ECO:0000256" key="3">
    <source>
        <dbReference type="ARBA" id="ARBA00023163"/>
    </source>
</evidence>
<dbReference type="PANTHER" id="PTHR38445">
    <property type="entry name" value="HTH-TYPE TRANSCRIPTIONAL REPRESSOR YTRA"/>
    <property type="match status" value="1"/>
</dbReference>
<dbReference type="CDD" id="cd07377">
    <property type="entry name" value="WHTH_GntR"/>
    <property type="match status" value="1"/>
</dbReference>
<dbReference type="InterPro" id="IPR036390">
    <property type="entry name" value="WH_DNA-bd_sf"/>
</dbReference>
<protein>
    <submittedName>
        <fullName evidence="5">GntR family transcriptional regulator</fullName>
    </submittedName>
</protein>
<dbReference type="AlphaFoldDB" id="A0A4P6FMK4"/>
<dbReference type="GO" id="GO:0003700">
    <property type="term" value="F:DNA-binding transcription factor activity"/>
    <property type="evidence" value="ECO:0007669"/>
    <property type="project" value="InterPro"/>
</dbReference>
<evidence type="ECO:0000313" key="6">
    <source>
        <dbReference type="Proteomes" id="UP000292118"/>
    </source>
</evidence>
<proteinExistence type="predicted"/>
<dbReference type="EMBL" id="CP035493">
    <property type="protein sequence ID" value="QAY71838.1"/>
    <property type="molecule type" value="Genomic_DNA"/>
</dbReference>
<accession>A0A4P6FMK4</accession>